<dbReference type="AlphaFoldDB" id="A0A0L7QTN3"/>
<name>A0A0L7QTN3_9HYME</name>
<organism evidence="1 2">
    <name type="scientific">Habropoda laboriosa</name>
    <dbReference type="NCBI Taxonomy" id="597456"/>
    <lineage>
        <taxon>Eukaryota</taxon>
        <taxon>Metazoa</taxon>
        <taxon>Ecdysozoa</taxon>
        <taxon>Arthropoda</taxon>
        <taxon>Hexapoda</taxon>
        <taxon>Insecta</taxon>
        <taxon>Pterygota</taxon>
        <taxon>Neoptera</taxon>
        <taxon>Endopterygota</taxon>
        <taxon>Hymenoptera</taxon>
        <taxon>Apocrita</taxon>
        <taxon>Aculeata</taxon>
        <taxon>Apoidea</taxon>
        <taxon>Anthophila</taxon>
        <taxon>Apidae</taxon>
        <taxon>Habropoda</taxon>
    </lineage>
</organism>
<evidence type="ECO:0000313" key="2">
    <source>
        <dbReference type="Proteomes" id="UP000053825"/>
    </source>
</evidence>
<keyword evidence="2" id="KW-1185">Reference proteome</keyword>
<accession>A0A0L7QTN3</accession>
<reference evidence="1 2" key="1">
    <citation type="submission" date="2015-07" db="EMBL/GenBank/DDBJ databases">
        <title>The genome of Habropoda laboriosa.</title>
        <authorList>
            <person name="Pan H."/>
            <person name="Kapheim K."/>
        </authorList>
    </citation>
    <scope>NUCLEOTIDE SEQUENCE [LARGE SCALE GENOMIC DNA]</scope>
    <source>
        <strain evidence="1">0110345459</strain>
    </source>
</reference>
<protein>
    <submittedName>
        <fullName evidence="1">Uncharacterized protein</fullName>
    </submittedName>
</protein>
<dbReference type="Proteomes" id="UP000053825">
    <property type="component" value="Unassembled WGS sequence"/>
</dbReference>
<gene>
    <name evidence="1" type="ORF">WH47_06175</name>
</gene>
<dbReference type="EMBL" id="KQ414753">
    <property type="protein sequence ID" value="KOC61831.1"/>
    <property type="molecule type" value="Genomic_DNA"/>
</dbReference>
<evidence type="ECO:0000313" key="1">
    <source>
        <dbReference type="EMBL" id="KOC61831.1"/>
    </source>
</evidence>
<sequence length="267" mass="30857">MGFVGIVLGFGGVQGSLELLRRHFEDSESGNLREDDLENTLGSFGLEIQNLPRLSRRIEILNTQDSRLPRLSRRTETLKTQNSRLTKTFKMYRNFEDSRFKTYQDFQDMYRNFEDSRFKTYQDFQDVSKFKKLKIQDLPRLSRILSIELSSKKIAQRRVHCLDHLASAQSSIQQVGKPREQVAKKENEKSNPQALIPAKFFPTPLLLVEACQIVPHFTRRAFPRDADSETAGEEAKSVHGSTLERLFEDAPRWLSEKFVKATTPGRS</sequence>
<proteinExistence type="predicted"/>